<dbReference type="InterPro" id="IPR001849">
    <property type="entry name" value="PH_domain"/>
</dbReference>
<feature type="binding site" evidence="9">
    <location>
        <position position="150"/>
    </location>
    <ligand>
        <name>ATP</name>
        <dbReference type="ChEBI" id="CHEBI:30616"/>
    </ligand>
</feature>
<dbReference type="CDD" id="cd05123">
    <property type="entry name" value="STKc_AGC"/>
    <property type="match status" value="1"/>
</dbReference>
<dbReference type="InterPro" id="IPR045270">
    <property type="entry name" value="STKc_AGC"/>
</dbReference>
<dbReference type="PANTHER" id="PTHR24351">
    <property type="entry name" value="RIBOSOMAL PROTEIN S6 KINASE"/>
    <property type="match status" value="1"/>
</dbReference>
<keyword evidence="3 10" id="KW-0723">Serine/threonine-protein kinase</keyword>
<dbReference type="InterPro" id="IPR017892">
    <property type="entry name" value="Pkinase_C"/>
</dbReference>
<dbReference type="Proteomes" id="UP001470230">
    <property type="component" value="Unassembled WGS sequence"/>
</dbReference>
<evidence type="ECO:0000256" key="8">
    <source>
        <dbReference type="ARBA" id="ARBA00022840"/>
    </source>
</evidence>
<dbReference type="PROSITE" id="PS00107">
    <property type="entry name" value="PROTEIN_KINASE_ATP"/>
    <property type="match status" value="1"/>
</dbReference>
<evidence type="ECO:0000313" key="15">
    <source>
        <dbReference type="Proteomes" id="UP001470230"/>
    </source>
</evidence>
<dbReference type="PROSITE" id="PS50003">
    <property type="entry name" value="PH_DOMAIN"/>
    <property type="match status" value="1"/>
</dbReference>
<dbReference type="PROSITE" id="PS51285">
    <property type="entry name" value="AGC_KINASE_CTER"/>
    <property type="match status" value="1"/>
</dbReference>
<evidence type="ECO:0000256" key="3">
    <source>
        <dbReference type="ARBA" id="ARBA00022527"/>
    </source>
</evidence>
<feature type="domain" description="Protein kinase" evidence="12">
    <location>
        <begin position="121"/>
        <end position="380"/>
    </location>
</feature>
<dbReference type="Gene3D" id="2.30.29.30">
    <property type="entry name" value="Pleckstrin-homology domain (PH domain)/Phosphotyrosine-binding domain (PTB)"/>
    <property type="match status" value="1"/>
</dbReference>
<dbReference type="InterPro" id="IPR008271">
    <property type="entry name" value="Ser/Thr_kinase_AS"/>
</dbReference>
<protein>
    <recommendedName>
        <fullName evidence="2">non-specific serine/threonine protein kinase</fullName>
        <ecNumber evidence="2">2.7.11.1</ecNumber>
    </recommendedName>
</protein>
<dbReference type="EC" id="2.7.11.1" evidence="2"/>
<dbReference type="Gene3D" id="3.30.200.20">
    <property type="entry name" value="Phosphorylase Kinase, domain 1"/>
    <property type="match status" value="1"/>
</dbReference>
<dbReference type="Pfam" id="PF00069">
    <property type="entry name" value="Pkinase"/>
    <property type="match status" value="1"/>
</dbReference>
<dbReference type="SMART" id="SM00133">
    <property type="entry name" value="S_TK_X"/>
    <property type="match status" value="1"/>
</dbReference>
<dbReference type="InterPro" id="IPR000719">
    <property type="entry name" value="Prot_kinase_dom"/>
</dbReference>
<proteinExistence type="inferred from homology"/>
<keyword evidence="6 9" id="KW-0547">Nucleotide-binding</keyword>
<evidence type="ECO:0000259" key="11">
    <source>
        <dbReference type="PROSITE" id="PS50003"/>
    </source>
</evidence>
<comment type="caution">
    <text evidence="14">The sequence shown here is derived from an EMBL/GenBank/DDBJ whole genome shotgun (WGS) entry which is preliminary data.</text>
</comment>
<dbReference type="SMART" id="SM00233">
    <property type="entry name" value="PH"/>
    <property type="match status" value="1"/>
</dbReference>
<evidence type="ECO:0000256" key="7">
    <source>
        <dbReference type="ARBA" id="ARBA00022777"/>
    </source>
</evidence>
<keyword evidence="7 14" id="KW-0418">Kinase</keyword>
<comment type="similarity">
    <text evidence="1">Belongs to the protein kinase superfamily. AGC Ser/Thr protein kinase family. RAC subfamily.</text>
</comment>
<dbReference type="Gene3D" id="1.10.510.10">
    <property type="entry name" value="Transferase(Phosphotransferase) domain 1"/>
    <property type="match status" value="1"/>
</dbReference>
<keyword evidence="5" id="KW-0808">Transferase</keyword>
<evidence type="ECO:0000256" key="2">
    <source>
        <dbReference type="ARBA" id="ARBA00012513"/>
    </source>
</evidence>
<keyword evidence="15" id="KW-1185">Reference proteome</keyword>
<dbReference type="CDD" id="cd00821">
    <property type="entry name" value="PH"/>
    <property type="match status" value="1"/>
</dbReference>
<evidence type="ECO:0000256" key="6">
    <source>
        <dbReference type="ARBA" id="ARBA00022741"/>
    </source>
</evidence>
<sequence>MSVIKEGTLKYQDDVWKEVSAQIEGNELIIKKKDKVITKIDLSEAASAEMDGESAKPNAFVIEGKDKNYNFICKDKDELDKWVHSLQKVINADSCMVNTKDCEKLNEQKNSKEKLLTIDDIEIIKVIGRGHFGKVQLVRNKKDGQIYAMKSMSKQSIQSDNLVSRVLEERDLLMSLDHPFIVSAKYALQTPTKVLILTDFIPGGELTKRIQEDIHFSIERIRLYGAMLVSAIGYLHQNQIIHRDIKPDNILIDKDGYLMLADFGLVKTGVMSSTCTGTFCGTPEYIAPEIILNESYTKSVDWWSLGIILYQMFYGIPPFMNANTDQLYQSILNDQVEFPETMDIDPDLKDLIEKLLEKFSDQRIGKGFQDSGELEEHPFFDSIDFDKLYNKGYEMEWKPEIKDPLDISHFDEKYTNLDIGLTPETGTITRSLQDMFAHFTYNNNK</sequence>
<dbReference type="InterPro" id="IPR011009">
    <property type="entry name" value="Kinase-like_dom_sf"/>
</dbReference>
<dbReference type="PROSITE" id="PS50011">
    <property type="entry name" value="PROTEIN_KINASE_DOM"/>
    <property type="match status" value="1"/>
</dbReference>
<gene>
    <name evidence="14" type="ORF">M9Y10_035329</name>
</gene>
<feature type="domain" description="AGC-kinase C-terminal" evidence="13">
    <location>
        <begin position="381"/>
        <end position="445"/>
    </location>
</feature>
<evidence type="ECO:0000259" key="13">
    <source>
        <dbReference type="PROSITE" id="PS51285"/>
    </source>
</evidence>
<evidence type="ECO:0000256" key="9">
    <source>
        <dbReference type="PROSITE-ProRule" id="PRU10141"/>
    </source>
</evidence>
<dbReference type="SMART" id="SM00220">
    <property type="entry name" value="S_TKc"/>
    <property type="match status" value="1"/>
</dbReference>
<dbReference type="GO" id="GO:0016301">
    <property type="term" value="F:kinase activity"/>
    <property type="evidence" value="ECO:0007669"/>
    <property type="project" value="UniProtKB-KW"/>
</dbReference>
<evidence type="ECO:0000256" key="4">
    <source>
        <dbReference type="ARBA" id="ARBA00022553"/>
    </source>
</evidence>
<evidence type="ECO:0000313" key="14">
    <source>
        <dbReference type="EMBL" id="KAK8890552.1"/>
    </source>
</evidence>
<evidence type="ECO:0000259" key="12">
    <source>
        <dbReference type="PROSITE" id="PS50011"/>
    </source>
</evidence>
<accession>A0ABR2KJF1</accession>
<evidence type="ECO:0000256" key="10">
    <source>
        <dbReference type="RuleBase" id="RU000304"/>
    </source>
</evidence>
<keyword evidence="8 9" id="KW-0067">ATP-binding</keyword>
<dbReference type="SUPFAM" id="SSF56112">
    <property type="entry name" value="Protein kinase-like (PK-like)"/>
    <property type="match status" value="1"/>
</dbReference>
<dbReference type="InterPro" id="IPR017441">
    <property type="entry name" value="Protein_kinase_ATP_BS"/>
</dbReference>
<name>A0ABR2KJF1_9EUKA</name>
<dbReference type="InterPro" id="IPR011993">
    <property type="entry name" value="PH-like_dom_sf"/>
</dbReference>
<keyword evidence="4" id="KW-0597">Phosphoprotein</keyword>
<evidence type="ECO:0000256" key="5">
    <source>
        <dbReference type="ARBA" id="ARBA00022679"/>
    </source>
</evidence>
<organism evidence="14 15">
    <name type="scientific">Tritrichomonas musculus</name>
    <dbReference type="NCBI Taxonomy" id="1915356"/>
    <lineage>
        <taxon>Eukaryota</taxon>
        <taxon>Metamonada</taxon>
        <taxon>Parabasalia</taxon>
        <taxon>Tritrichomonadida</taxon>
        <taxon>Tritrichomonadidae</taxon>
        <taxon>Tritrichomonas</taxon>
    </lineage>
</organism>
<dbReference type="PROSITE" id="PS00108">
    <property type="entry name" value="PROTEIN_KINASE_ST"/>
    <property type="match status" value="1"/>
</dbReference>
<dbReference type="InterPro" id="IPR000961">
    <property type="entry name" value="AGC-kinase_C"/>
</dbReference>
<evidence type="ECO:0000256" key="1">
    <source>
        <dbReference type="ARBA" id="ARBA00006935"/>
    </source>
</evidence>
<dbReference type="EMBL" id="JAPFFF010000005">
    <property type="protein sequence ID" value="KAK8890552.1"/>
    <property type="molecule type" value="Genomic_DNA"/>
</dbReference>
<dbReference type="SUPFAM" id="SSF50729">
    <property type="entry name" value="PH domain-like"/>
    <property type="match status" value="1"/>
</dbReference>
<dbReference type="Pfam" id="PF00433">
    <property type="entry name" value="Pkinase_C"/>
    <property type="match status" value="1"/>
</dbReference>
<reference evidence="14 15" key="1">
    <citation type="submission" date="2024-04" db="EMBL/GenBank/DDBJ databases">
        <title>Tritrichomonas musculus Genome.</title>
        <authorList>
            <person name="Alves-Ferreira E."/>
            <person name="Grigg M."/>
            <person name="Lorenzi H."/>
            <person name="Galac M."/>
        </authorList>
    </citation>
    <scope>NUCLEOTIDE SEQUENCE [LARGE SCALE GENOMIC DNA]</scope>
    <source>
        <strain evidence="14 15">EAF2021</strain>
    </source>
</reference>
<feature type="domain" description="PH" evidence="11">
    <location>
        <begin position="2"/>
        <end position="91"/>
    </location>
</feature>